<dbReference type="PANTHER" id="PTHR43510">
    <property type="entry name" value="AMINOTRANSFERASE FUNCTION, HYPOTHETICAL (EUROFUNG)"/>
    <property type="match status" value="1"/>
</dbReference>
<evidence type="ECO:0000313" key="2">
    <source>
        <dbReference type="EMBL" id="OGK50258.1"/>
    </source>
</evidence>
<organism evidence="2 3">
    <name type="scientific">Candidatus Roizmanbacteria bacterium RIFCSPLOWO2_01_FULL_40_42</name>
    <dbReference type="NCBI Taxonomy" id="1802066"/>
    <lineage>
        <taxon>Bacteria</taxon>
        <taxon>Candidatus Roizmaniibacteriota</taxon>
    </lineage>
</organism>
<gene>
    <name evidence="2" type="ORF">A3B50_00560</name>
</gene>
<reference evidence="2 3" key="1">
    <citation type="journal article" date="2016" name="Nat. Commun.">
        <title>Thousands of microbial genomes shed light on interconnected biogeochemical processes in an aquifer system.</title>
        <authorList>
            <person name="Anantharaman K."/>
            <person name="Brown C.T."/>
            <person name="Hug L.A."/>
            <person name="Sharon I."/>
            <person name="Castelle C.J."/>
            <person name="Probst A.J."/>
            <person name="Thomas B.C."/>
            <person name="Singh A."/>
            <person name="Wilkins M.J."/>
            <person name="Karaoz U."/>
            <person name="Brodie E.L."/>
            <person name="Williams K.H."/>
            <person name="Hubbard S.S."/>
            <person name="Banfield J.F."/>
        </authorList>
    </citation>
    <scope>NUCLEOTIDE SEQUENCE [LARGE SCALE GENOMIC DNA]</scope>
</reference>
<sequence length="377" mass="43644">MKKDEKLTSWEWKSLVNPGSLADGHAHQGQNASQRRVINRLSSIFFDAEKANQLQLQNDFEKLFFHLGGQKAYKKFSKPLYHYACSLCIEVVANYLRTNNTSVSLVHPTFDNLADILKRHKVKLEPISESELLDIAQNKHKIRTQALFLVCPNNPTGLELTKKQFSNIVDYCKKNNKLLILDFSFRFFSKHIEWDQYEILHSSGVDFIALEDTGKVWPTLDLKIGLMISNNSLYEDMVSITDDFILNLSPFIIQLLTEYLQVEKIKSRSIKTAQVIKKNKKILIDRLRKTPLRVMNPGSPMSVAWIRLPKTWESTTFCEWLEKNNIYVLPGGPFFWNDAKQGDSFLRIALSRPEKLFSIITKRLEIATLKYKNETPI</sequence>
<name>A0A1F7J3R4_9BACT</name>
<protein>
    <recommendedName>
        <fullName evidence="1">Aminotransferase class I/classII large domain-containing protein</fullName>
    </recommendedName>
</protein>
<dbReference type="AlphaFoldDB" id="A0A1F7J3R4"/>
<dbReference type="Proteomes" id="UP000178558">
    <property type="component" value="Unassembled WGS sequence"/>
</dbReference>
<dbReference type="Gene3D" id="3.90.1150.10">
    <property type="entry name" value="Aspartate Aminotransferase, domain 1"/>
    <property type="match status" value="1"/>
</dbReference>
<dbReference type="InterPro" id="IPR004839">
    <property type="entry name" value="Aminotransferase_I/II_large"/>
</dbReference>
<evidence type="ECO:0000259" key="1">
    <source>
        <dbReference type="Pfam" id="PF00155"/>
    </source>
</evidence>
<proteinExistence type="predicted"/>
<dbReference type="InterPro" id="IPR015424">
    <property type="entry name" value="PyrdxlP-dep_Trfase"/>
</dbReference>
<dbReference type="InterPro" id="IPR015421">
    <property type="entry name" value="PyrdxlP-dep_Trfase_major"/>
</dbReference>
<dbReference type="EMBL" id="MGAQ01000020">
    <property type="protein sequence ID" value="OGK50258.1"/>
    <property type="molecule type" value="Genomic_DNA"/>
</dbReference>
<feature type="domain" description="Aminotransferase class I/classII large" evidence="1">
    <location>
        <begin position="101"/>
        <end position="350"/>
    </location>
</feature>
<accession>A0A1F7J3R4</accession>
<dbReference type="SUPFAM" id="SSF53383">
    <property type="entry name" value="PLP-dependent transferases"/>
    <property type="match status" value="1"/>
</dbReference>
<dbReference type="Gene3D" id="3.40.640.10">
    <property type="entry name" value="Type I PLP-dependent aspartate aminotransferase-like (Major domain)"/>
    <property type="match status" value="1"/>
</dbReference>
<evidence type="ECO:0000313" key="3">
    <source>
        <dbReference type="Proteomes" id="UP000178558"/>
    </source>
</evidence>
<dbReference type="Pfam" id="PF00155">
    <property type="entry name" value="Aminotran_1_2"/>
    <property type="match status" value="1"/>
</dbReference>
<dbReference type="CDD" id="cd00609">
    <property type="entry name" value="AAT_like"/>
    <property type="match status" value="1"/>
</dbReference>
<dbReference type="PANTHER" id="PTHR43510:SF1">
    <property type="entry name" value="AMINOTRANSFERASE FUNCTION, HYPOTHETICAL (EUROFUNG)"/>
    <property type="match status" value="1"/>
</dbReference>
<dbReference type="GO" id="GO:0030170">
    <property type="term" value="F:pyridoxal phosphate binding"/>
    <property type="evidence" value="ECO:0007669"/>
    <property type="project" value="InterPro"/>
</dbReference>
<comment type="caution">
    <text evidence="2">The sequence shown here is derived from an EMBL/GenBank/DDBJ whole genome shotgun (WGS) entry which is preliminary data.</text>
</comment>
<dbReference type="InterPro" id="IPR015422">
    <property type="entry name" value="PyrdxlP-dep_Trfase_small"/>
</dbReference>